<evidence type="ECO:0000313" key="2">
    <source>
        <dbReference type="EMBL" id="GFR94610.1"/>
    </source>
</evidence>
<dbReference type="AlphaFoldDB" id="A0AAV4HDF9"/>
<dbReference type="PANTHER" id="PTHR47510">
    <property type="entry name" value="REVERSE TRANSCRIPTASE DOMAIN-CONTAINING PROTEIN"/>
    <property type="match status" value="1"/>
</dbReference>
<evidence type="ECO:0000256" key="1">
    <source>
        <dbReference type="SAM" id="MobiDB-lite"/>
    </source>
</evidence>
<name>A0AAV4HDF9_9GAST</name>
<keyword evidence="3" id="KW-1185">Reference proteome</keyword>
<comment type="caution">
    <text evidence="2">The sequence shown here is derived from an EMBL/GenBank/DDBJ whole genome shotgun (WGS) entry which is preliminary data.</text>
</comment>
<sequence length="288" mass="33263">MNLLFTYIPPNFNSEQAIQQVVDTVSDLQAKSPDSVTIFTGDFNHNTLENELPLYYQYINCPTRGKNVLDFRFGNIKDDCKCKALPGLGKSDHQMMQLTPKYRTVLKKSKVDKQVVSVWIAENTEMLQDCFDRTDWTVFEDSFELTDSITEYIKFCENVTIKKKEIIYFPNSKPWINKELREVLSLKLKAFKSRDKEALIKWEKKIKAVVRECRKTIQKEASDRTFLKPTIHAGMGMWVVPGIRTRIQIARSLVTIHAEIRTRVAPGQGESPKFPRPCHQSSRGRGIP</sequence>
<organism evidence="2 3">
    <name type="scientific">Elysia marginata</name>
    <dbReference type="NCBI Taxonomy" id="1093978"/>
    <lineage>
        <taxon>Eukaryota</taxon>
        <taxon>Metazoa</taxon>
        <taxon>Spiralia</taxon>
        <taxon>Lophotrochozoa</taxon>
        <taxon>Mollusca</taxon>
        <taxon>Gastropoda</taxon>
        <taxon>Heterobranchia</taxon>
        <taxon>Euthyneura</taxon>
        <taxon>Panpulmonata</taxon>
        <taxon>Sacoglossa</taxon>
        <taxon>Placobranchoidea</taxon>
        <taxon>Plakobranchidae</taxon>
        <taxon>Elysia</taxon>
    </lineage>
</organism>
<dbReference type="PANTHER" id="PTHR47510:SF3">
    <property type="entry name" value="ENDO_EXONUCLEASE_PHOSPHATASE DOMAIN-CONTAINING PROTEIN"/>
    <property type="match status" value="1"/>
</dbReference>
<feature type="compositionally biased region" description="Polar residues" evidence="1">
    <location>
        <begin position="279"/>
        <end position="288"/>
    </location>
</feature>
<accession>A0AAV4HDF9</accession>
<proteinExistence type="predicted"/>
<feature type="region of interest" description="Disordered" evidence="1">
    <location>
        <begin position="265"/>
        <end position="288"/>
    </location>
</feature>
<evidence type="ECO:0008006" key="4">
    <source>
        <dbReference type="Google" id="ProtNLM"/>
    </source>
</evidence>
<evidence type="ECO:0000313" key="3">
    <source>
        <dbReference type="Proteomes" id="UP000762676"/>
    </source>
</evidence>
<reference evidence="2 3" key="1">
    <citation type="journal article" date="2021" name="Elife">
        <title>Chloroplast acquisition without the gene transfer in kleptoplastic sea slugs, Plakobranchus ocellatus.</title>
        <authorList>
            <person name="Maeda T."/>
            <person name="Takahashi S."/>
            <person name="Yoshida T."/>
            <person name="Shimamura S."/>
            <person name="Takaki Y."/>
            <person name="Nagai Y."/>
            <person name="Toyoda A."/>
            <person name="Suzuki Y."/>
            <person name="Arimoto A."/>
            <person name="Ishii H."/>
            <person name="Satoh N."/>
            <person name="Nishiyama T."/>
            <person name="Hasebe M."/>
            <person name="Maruyama T."/>
            <person name="Minagawa J."/>
            <person name="Obokata J."/>
            <person name="Shigenobu S."/>
        </authorList>
    </citation>
    <scope>NUCLEOTIDE SEQUENCE [LARGE SCALE GENOMIC DNA]</scope>
</reference>
<dbReference type="EMBL" id="BMAT01001880">
    <property type="protein sequence ID" value="GFR94610.1"/>
    <property type="molecule type" value="Genomic_DNA"/>
</dbReference>
<dbReference type="Proteomes" id="UP000762676">
    <property type="component" value="Unassembled WGS sequence"/>
</dbReference>
<gene>
    <name evidence="2" type="ORF">ElyMa_000923400</name>
</gene>
<protein>
    <recommendedName>
        <fullName evidence="4">Endonuclease/exonuclease/phosphatase domain-containing protein</fullName>
    </recommendedName>
</protein>